<dbReference type="VEuPathDB" id="MicrosporidiaDB:CWI39_2729p0020"/>
<keyword evidence="4 10" id="KW-0808">Transferase</keyword>
<name>A0A4Q9KUZ8_9MICR</name>
<keyword evidence="3 10" id="KW-0489">Methyltransferase</keyword>
<dbReference type="PANTHER" id="PTHR13563:SF13">
    <property type="entry name" value="TRNA METHYLTRANSFERASE 10 HOMOLOG A"/>
    <property type="match status" value="1"/>
</dbReference>
<evidence type="ECO:0000256" key="6">
    <source>
        <dbReference type="ARBA" id="ARBA00031792"/>
    </source>
</evidence>
<sequence length="219" mass="25762">MDIKKLFKESSIVQKKKQSKTKKFIPIVQYQKKITFCIEILNNNNLMKEKELKSLSNQLKTIYSVNKRTIYPVNLVFSNYEQIREYMPVDSEKWNILKINESLFLDFSYKEKCLSLFGVENVVFLSSDAPTSLECIEEHTLYVIGGLVDKNRHKGYSYNIFTNLNIPCYKLPIKENIKIFSSTTLATNHVFEIFADFLVTNDWKETLTNKIPKRKQMKN</sequence>
<dbReference type="VEuPathDB" id="MicrosporidiaDB:CWI36_1634p0010"/>
<evidence type="ECO:0000259" key="9">
    <source>
        <dbReference type="PROSITE" id="PS51675"/>
    </source>
</evidence>
<dbReference type="InterPro" id="IPR007356">
    <property type="entry name" value="tRNA_m1G_MeTrfase_euk"/>
</dbReference>
<evidence type="ECO:0000313" key="11">
    <source>
        <dbReference type="EMBL" id="TBU00448.1"/>
    </source>
</evidence>
<accession>A0A4Q9KUZ8</accession>
<dbReference type="AlphaFoldDB" id="A0A4Q9KUZ8"/>
<keyword evidence="12" id="KW-1185">Reference proteome</keyword>
<evidence type="ECO:0000313" key="10">
    <source>
        <dbReference type="EMBL" id="TBT97839.1"/>
    </source>
</evidence>
<dbReference type="GO" id="GO:0005634">
    <property type="term" value="C:nucleus"/>
    <property type="evidence" value="ECO:0007669"/>
    <property type="project" value="TreeGrafter"/>
</dbReference>
<evidence type="ECO:0000313" key="13">
    <source>
        <dbReference type="Proteomes" id="UP000293045"/>
    </source>
</evidence>
<evidence type="ECO:0000256" key="3">
    <source>
        <dbReference type="ARBA" id="ARBA00022603"/>
    </source>
</evidence>
<dbReference type="InterPro" id="IPR038459">
    <property type="entry name" value="MT_TRM10-typ_sf"/>
</dbReference>
<proteinExistence type="predicted"/>
<protein>
    <recommendedName>
        <fullName evidence="2">tRNA (guanine(9)-N1)-methyltransferase</fullName>
        <ecNumber evidence="1">2.1.1.221</ecNumber>
    </recommendedName>
    <alternativeName>
        <fullName evidence="7">tRNA methyltransferase 10</fullName>
    </alternativeName>
    <alternativeName>
        <fullName evidence="6">tRNA(m1G9)-methyltransferase</fullName>
    </alternativeName>
</protein>
<evidence type="ECO:0000256" key="5">
    <source>
        <dbReference type="ARBA" id="ARBA00022691"/>
    </source>
</evidence>
<evidence type="ECO:0000256" key="7">
    <source>
        <dbReference type="ARBA" id="ARBA00032166"/>
    </source>
</evidence>
<dbReference type="Proteomes" id="UP000291404">
    <property type="component" value="Unassembled WGS sequence"/>
</dbReference>
<evidence type="ECO:0000256" key="2">
    <source>
        <dbReference type="ARBA" id="ARBA00020451"/>
    </source>
</evidence>
<dbReference type="PANTHER" id="PTHR13563">
    <property type="entry name" value="TRNA (GUANINE-9-) METHYLTRANSFERASE"/>
    <property type="match status" value="1"/>
</dbReference>
<dbReference type="Proteomes" id="UP000293045">
    <property type="component" value="Unassembled WGS sequence"/>
</dbReference>
<comment type="catalytic activity">
    <reaction evidence="8">
        <text>guanosine(9) in tRNA + S-adenosyl-L-methionine = N(1)-methylguanosine(9) in tRNA + S-adenosyl-L-homocysteine + H(+)</text>
        <dbReference type="Rhea" id="RHEA:43156"/>
        <dbReference type="Rhea" id="RHEA-COMP:10367"/>
        <dbReference type="Rhea" id="RHEA-COMP:10368"/>
        <dbReference type="ChEBI" id="CHEBI:15378"/>
        <dbReference type="ChEBI" id="CHEBI:57856"/>
        <dbReference type="ChEBI" id="CHEBI:59789"/>
        <dbReference type="ChEBI" id="CHEBI:73542"/>
        <dbReference type="ChEBI" id="CHEBI:74269"/>
        <dbReference type="EC" id="2.1.1.221"/>
    </reaction>
</comment>
<dbReference type="EMBL" id="PITI01001634">
    <property type="protein sequence ID" value="TBU00448.1"/>
    <property type="molecule type" value="Genomic_DNA"/>
</dbReference>
<keyword evidence="5" id="KW-0949">S-adenosyl-L-methionine</keyword>
<evidence type="ECO:0000256" key="1">
    <source>
        <dbReference type="ARBA" id="ARBA00012797"/>
    </source>
</evidence>
<dbReference type="PROSITE" id="PS51675">
    <property type="entry name" value="SAM_MT_TRM10"/>
    <property type="match status" value="1"/>
</dbReference>
<comment type="caution">
    <text evidence="10">The sequence shown here is derived from an EMBL/GenBank/DDBJ whole genome shotgun (WGS) entry which is preliminary data.</text>
</comment>
<dbReference type="EMBL" id="PIXR01002729">
    <property type="protein sequence ID" value="TBT97839.1"/>
    <property type="molecule type" value="Genomic_DNA"/>
</dbReference>
<dbReference type="EC" id="2.1.1.221" evidence="1"/>
<evidence type="ECO:0000256" key="8">
    <source>
        <dbReference type="ARBA" id="ARBA00048434"/>
    </source>
</evidence>
<gene>
    <name evidence="11" type="ORF">CWI36_1634p0010</name>
    <name evidence="10" type="ORF">CWI39_2729p0020</name>
</gene>
<evidence type="ECO:0000256" key="4">
    <source>
        <dbReference type="ARBA" id="ARBA00022679"/>
    </source>
</evidence>
<dbReference type="CDD" id="cd18089">
    <property type="entry name" value="SPOUT_Trm10-like"/>
    <property type="match status" value="1"/>
</dbReference>
<dbReference type="GO" id="GO:0000049">
    <property type="term" value="F:tRNA binding"/>
    <property type="evidence" value="ECO:0007669"/>
    <property type="project" value="TreeGrafter"/>
</dbReference>
<dbReference type="InterPro" id="IPR028564">
    <property type="entry name" value="MT_TRM10-typ"/>
</dbReference>
<dbReference type="GO" id="GO:0002939">
    <property type="term" value="P:tRNA N1-guanine methylation"/>
    <property type="evidence" value="ECO:0007669"/>
    <property type="project" value="TreeGrafter"/>
</dbReference>
<dbReference type="Gene3D" id="3.40.1280.30">
    <property type="match status" value="1"/>
</dbReference>
<reference evidence="12 13" key="1">
    <citation type="submission" date="2017-12" db="EMBL/GenBank/DDBJ databases">
        <authorList>
            <person name="Pombert J.-F."/>
            <person name="Haag K.L."/>
            <person name="Ebert D."/>
        </authorList>
    </citation>
    <scope>NUCLEOTIDE SEQUENCE [LARGE SCALE GENOMIC DNA]</scope>
    <source>
        <strain evidence="11">BE-OM-2</strain>
        <strain evidence="10">IL-BN-2</strain>
    </source>
</reference>
<organism evidence="10 13">
    <name type="scientific">Hamiltosporidium magnivora</name>
    <dbReference type="NCBI Taxonomy" id="148818"/>
    <lineage>
        <taxon>Eukaryota</taxon>
        <taxon>Fungi</taxon>
        <taxon>Fungi incertae sedis</taxon>
        <taxon>Microsporidia</taxon>
        <taxon>Dubosqiidae</taxon>
        <taxon>Hamiltosporidium</taxon>
    </lineage>
</organism>
<feature type="domain" description="SAM-dependent MTase TRM10-type" evidence="9">
    <location>
        <begin position="20"/>
        <end position="218"/>
    </location>
</feature>
<dbReference type="STRING" id="148818.A0A4Q9KUZ8"/>
<evidence type="ECO:0000313" key="12">
    <source>
        <dbReference type="Proteomes" id="UP000291404"/>
    </source>
</evidence>
<dbReference type="GO" id="GO:0052905">
    <property type="term" value="F:tRNA (guanosine(9)-N1)-methyltransferase activity"/>
    <property type="evidence" value="ECO:0007669"/>
    <property type="project" value="UniProtKB-EC"/>
</dbReference>